<evidence type="ECO:0000256" key="2">
    <source>
        <dbReference type="SAM" id="MobiDB-lite"/>
    </source>
</evidence>
<keyword evidence="3" id="KW-0812">Transmembrane</keyword>
<name>G4VKF6_SCHMA</name>
<dbReference type="GO" id="GO:0006361">
    <property type="term" value="P:transcription initiation at RNA polymerase I promoter"/>
    <property type="evidence" value="ECO:0007669"/>
    <property type="project" value="InterPro"/>
</dbReference>
<dbReference type="Proteomes" id="UP000008854">
    <property type="component" value="Unassembled WGS sequence"/>
</dbReference>
<dbReference type="AlphaFoldDB" id="G4VKF6"/>
<keyword evidence="3" id="KW-0472">Membrane</keyword>
<feature type="transmembrane region" description="Helical" evidence="3">
    <location>
        <begin position="387"/>
        <end position="407"/>
    </location>
</feature>
<evidence type="ECO:0000256" key="3">
    <source>
        <dbReference type="SAM" id="Phobius"/>
    </source>
</evidence>
<dbReference type="InterPro" id="IPR007991">
    <property type="entry name" value="RNA_pol_I_trans_ini_fac_RRN3"/>
</dbReference>
<dbReference type="GO" id="GO:0001181">
    <property type="term" value="F:RNA polymerase I general transcription initiation factor activity"/>
    <property type="evidence" value="ECO:0007669"/>
    <property type="project" value="InterPro"/>
</dbReference>
<sequence>MDPENNPSSNHIQDIIDLIKQSNDNFKSFKLIREKFSNSISTTEFNDFLSILTNHLHELTSNHVKKLLLDNINTLNWFTYNHNSVVYLNIINLYITSLTYYPNLLYDICEFYINQIFYIKDFINEQLKIEDLNQFIDFSIDFFISLCQMIPQSITIIIDLLIKRFPNWRKSIKELIWATYQLLYLLSNQKSSKLLTHTHKCDIVSILFRVIIDLELNPDGIQSENLLVLLDNTTNNTTDNTTTTSGSSTTDNTTNINLMFHQFDPMMLKTNLTHFFHTIQQLIIHDKNWLKLELVCWLLITHISSICTECNKNSSIELNWNLLCSIFRRVRDLFSEHILPVNVTMVAFPMICFYICSLRGGLVINFIDFLWNIIKDHCRDQGSRLMALSYLCFLLVNGKFCFIDLIIEIMHDMATWCIDYAYRHRGVLMTASNSTTSLSDNKLYYAICNVLIYIFVQLHSELLDDEHFQSCNRLPIAQISISPFKPLVHIPKELRQLFFRIISTYHLSWSMLGLTQSIHDQDHLNNEIPLTIEMIQSMIPSQMIHIPKNQCLLSLSSPIMNCLFRNIHLGKRFINQQVDNSEDHSKSTSVPLTSSSRRKRKAESDNEESMTNESITKATQESE</sequence>
<dbReference type="Pfam" id="PF05327">
    <property type="entry name" value="RRN3"/>
    <property type="match status" value="1"/>
</dbReference>
<dbReference type="GO" id="GO:0001042">
    <property type="term" value="F:RNA polymerase I core binding"/>
    <property type="evidence" value="ECO:0007669"/>
    <property type="project" value="TreeGrafter"/>
</dbReference>
<reference evidence="5" key="2">
    <citation type="submission" date="2018-12" db="UniProtKB">
        <authorList>
            <consortium name="WormBaseParasite"/>
        </authorList>
    </citation>
    <scope>IDENTIFICATION</scope>
    <source>
        <strain evidence="5">Puerto Rican</strain>
    </source>
</reference>
<proteinExistence type="inferred from homology"/>
<dbReference type="PANTHER" id="PTHR12790:SF0">
    <property type="entry name" value="RNA POLYMERASE I-SPECIFIC TRANSCRIPTION INITIATION FACTOR RRN3-RELATED"/>
    <property type="match status" value="1"/>
</dbReference>
<dbReference type="CTD" id="8341245"/>
<dbReference type="InParanoid" id="G4VKF6"/>
<dbReference type="PANTHER" id="PTHR12790">
    <property type="entry name" value="TRANSCRIPTION INITIATION FACTOR IA RRN3"/>
    <property type="match status" value="1"/>
</dbReference>
<keyword evidence="3" id="KW-1133">Transmembrane helix</keyword>
<evidence type="ECO:0000256" key="1">
    <source>
        <dbReference type="ARBA" id="ARBA00010098"/>
    </source>
</evidence>
<dbReference type="HOGENOM" id="CLU_438978_0_0_1"/>
<dbReference type="GeneID" id="8341245"/>
<dbReference type="OrthoDB" id="26970at2759"/>
<evidence type="ECO:0000313" key="4">
    <source>
        <dbReference type="Proteomes" id="UP000008854"/>
    </source>
</evidence>
<accession>G4VKF6</accession>
<feature type="transmembrane region" description="Helical" evidence="3">
    <location>
        <begin position="338"/>
        <end position="367"/>
    </location>
</feature>
<organism evidence="4 5">
    <name type="scientific">Schistosoma mansoni</name>
    <name type="common">Blood fluke</name>
    <dbReference type="NCBI Taxonomy" id="6183"/>
    <lineage>
        <taxon>Eukaryota</taxon>
        <taxon>Metazoa</taxon>
        <taxon>Spiralia</taxon>
        <taxon>Lophotrochozoa</taxon>
        <taxon>Platyhelminthes</taxon>
        <taxon>Trematoda</taxon>
        <taxon>Digenea</taxon>
        <taxon>Strigeidida</taxon>
        <taxon>Schistosomatoidea</taxon>
        <taxon>Schistosomatidae</taxon>
        <taxon>Schistosoma</taxon>
    </lineage>
</organism>
<comment type="similarity">
    <text evidence="1">Belongs to the RRN3 family.</text>
</comment>
<keyword evidence="4" id="KW-1185">Reference proteome</keyword>
<dbReference type="KEGG" id="smm:Smp_143670"/>
<dbReference type="STRING" id="6183.G4VKF6"/>
<protein>
    <submittedName>
        <fullName evidence="5">RNA polymerase I-specific transcription initiation factor RRN3</fullName>
    </submittedName>
</protein>
<dbReference type="GO" id="GO:0005634">
    <property type="term" value="C:nucleus"/>
    <property type="evidence" value="ECO:0007669"/>
    <property type="project" value="TreeGrafter"/>
</dbReference>
<dbReference type="OMA" id="VEYTYFR"/>
<evidence type="ECO:0000313" key="5">
    <source>
        <dbReference type="WBParaSite" id="Smp_143670.1"/>
    </source>
</evidence>
<feature type="region of interest" description="Disordered" evidence="2">
    <location>
        <begin position="579"/>
        <end position="623"/>
    </location>
</feature>
<reference evidence="4" key="1">
    <citation type="journal article" date="2012" name="PLoS Negl. Trop. Dis.">
        <title>A systematically improved high quality genome and transcriptome of the human blood fluke Schistosoma mansoni.</title>
        <authorList>
            <person name="Protasio A.V."/>
            <person name="Tsai I.J."/>
            <person name="Babbage A."/>
            <person name="Nichol S."/>
            <person name="Hunt M."/>
            <person name="Aslett M.A."/>
            <person name="De Silva N."/>
            <person name="Velarde G.S."/>
            <person name="Anderson T.J."/>
            <person name="Clark R.C."/>
            <person name="Davidson C."/>
            <person name="Dillon G.P."/>
            <person name="Holroyd N.E."/>
            <person name="LoVerde P.T."/>
            <person name="Lloyd C."/>
            <person name="McQuillan J."/>
            <person name="Oliveira G."/>
            <person name="Otto T.D."/>
            <person name="Parker-Manuel S.J."/>
            <person name="Quail M.A."/>
            <person name="Wilson R.A."/>
            <person name="Zerlotini A."/>
            <person name="Dunne D.W."/>
            <person name="Berriman M."/>
        </authorList>
    </citation>
    <scope>NUCLEOTIDE SEQUENCE [LARGE SCALE GENOMIC DNA]</scope>
    <source>
        <strain evidence="4">Puerto Rican</strain>
    </source>
</reference>
<dbReference type="WBParaSite" id="Smp_143670.1">
    <property type="protein sequence ID" value="Smp_143670.1"/>
    <property type="gene ID" value="Smp_143670"/>
</dbReference>
<dbReference type="RefSeq" id="XP_018652765.1">
    <property type="nucleotide sequence ID" value="XM_018797755.1"/>
</dbReference>
<feature type="compositionally biased region" description="Polar residues" evidence="2">
    <location>
        <begin position="611"/>
        <end position="623"/>
    </location>
</feature>